<evidence type="ECO:0000313" key="3">
    <source>
        <dbReference type="Proteomes" id="UP000509222"/>
    </source>
</evidence>
<feature type="transmembrane region" description="Helical" evidence="1">
    <location>
        <begin position="114"/>
        <end position="134"/>
    </location>
</feature>
<gene>
    <name evidence="2" type="ORF">HF394_17035</name>
</gene>
<accession>A0A7H8QF94</accession>
<feature type="transmembrane region" description="Helical" evidence="1">
    <location>
        <begin position="21"/>
        <end position="41"/>
    </location>
</feature>
<proteinExistence type="predicted"/>
<dbReference type="InterPro" id="IPR021257">
    <property type="entry name" value="DUF2809"/>
</dbReference>
<protein>
    <submittedName>
        <fullName evidence="2">DUF2809 domain-containing protein</fullName>
    </submittedName>
</protein>
<reference evidence="2 3" key="1">
    <citation type="submission" date="2020-04" db="EMBL/GenBank/DDBJ databases">
        <authorList>
            <person name="Pajer P."/>
            <person name="Broz P."/>
        </authorList>
    </citation>
    <scope>NUCLEOTIDE SEQUENCE [LARGE SCALE GENOMIC DNA]</scope>
    <source>
        <strain evidence="3">NRL-ATB46093</strain>
    </source>
</reference>
<keyword evidence="1" id="KW-1133">Transmembrane helix</keyword>
<evidence type="ECO:0000313" key="2">
    <source>
        <dbReference type="EMBL" id="QKX52141.1"/>
    </source>
</evidence>
<dbReference type="AlphaFoldDB" id="A0A7H8QF94"/>
<keyword evidence="3" id="KW-1185">Reference proteome</keyword>
<reference evidence="3" key="2">
    <citation type="submission" date="2020-06" db="EMBL/GenBank/DDBJ databases">
        <title>Isolation of Planomicrobium glaciei.</title>
        <authorList>
            <person name="Malisova L."/>
            <person name="Safrankova R."/>
            <person name="Jakubu V."/>
            <person name="Spanelova P."/>
        </authorList>
    </citation>
    <scope>NUCLEOTIDE SEQUENCE [LARGE SCALE GENOMIC DNA]</scope>
    <source>
        <strain evidence="3">NRL-ATB46093</strain>
    </source>
</reference>
<dbReference type="Proteomes" id="UP000509222">
    <property type="component" value="Chromosome"/>
</dbReference>
<feature type="transmembrane region" description="Helical" evidence="1">
    <location>
        <begin position="74"/>
        <end position="94"/>
    </location>
</feature>
<organism evidence="2 3">
    <name type="scientific">Planococcus glaciei</name>
    <dbReference type="NCBI Taxonomy" id="459472"/>
    <lineage>
        <taxon>Bacteria</taxon>
        <taxon>Bacillati</taxon>
        <taxon>Bacillota</taxon>
        <taxon>Bacilli</taxon>
        <taxon>Bacillales</taxon>
        <taxon>Caryophanaceae</taxon>
        <taxon>Planococcus</taxon>
    </lineage>
</organism>
<dbReference type="RefSeq" id="WP_176294927.1">
    <property type="nucleotide sequence ID" value="NZ_CP051177.1"/>
</dbReference>
<name>A0A7H8QF94_9BACL</name>
<feature type="transmembrane region" description="Helical" evidence="1">
    <location>
        <begin position="47"/>
        <end position="65"/>
    </location>
</feature>
<dbReference type="Pfam" id="PF10990">
    <property type="entry name" value="DUF2809"/>
    <property type="match status" value="1"/>
</dbReference>
<keyword evidence="1" id="KW-0812">Transmembrane</keyword>
<keyword evidence="1" id="KW-0472">Membrane</keyword>
<sequence length="144" mass="16482">MNRENRRFLNPLRRHSFYLRISFFVAFVLCIALGLASRRFAEVLPSFVSLHAGDALWAMMIYFGFRFLLVEKPIYYSIGCAVLFSFGIELSQLYQADWINALRSTVPGSLVLGHGYLMVDLFRYAAGIFAAALLEKILHSSFIR</sequence>
<dbReference type="EMBL" id="CP051177">
    <property type="protein sequence ID" value="QKX52141.1"/>
    <property type="molecule type" value="Genomic_DNA"/>
</dbReference>
<evidence type="ECO:0000256" key="1">
    <source>
        <dbReference type="SAM" id="Phobius"/>
    </source>
</evidence>